<gene>
    <name evidence="9" type="ORF">BG011_003681</name>
</gene>
<keyword evidence="2" id="KW-0677">Repeat</keyword>
<keyword evidence="3" id="KW-0560">Oxidoreductase</keyword>
<evidence type="ECO:0000256" key="2">
    <source>
        <dbReference type="ARBA" id="ARBA00022737"/>
    </source>
</evidence>
<evidence type="ECO:0000256" key="3">
    <source>
        <dbReference type="ARBA" id="ARBA00023002"/>
    </source>
</evidence>
<comment type="catalytic activity">
    <reaction evidence="6">
        <text>[protein]-dithiol + NADP(+) = [protein]-disulfide + NADPH + H(+)</text>
        <dbReference type="Rhea" id="RHEA:18753"/>
        <dbReference type="Rhea" id="RHEA-COMP:10593"/>
        <dbReference type="Rhea" id="RHEA-COMP:10594"/>
        <dbReference type="ChEBI" id="CHEBI:15378"/>
        <dbReference type="ChEBI" id="CHEBI:29950"/>
        <dbReference type="ChEBI" id="CHEBI:50058"/>
        <dbReference type="ChEBI" id="CHEBI:57783"/>
        <dbReference type="ChEBI" id="CHEBI:58349"/>
        <dbReference type="EC" id="1.8.1.8"/>
    </reaction>
</comment>
<evidence type="ECO:0000256" key="4">
    <source>
        <dbReference type="ARBA" id="ARBA00023027"/>
    </source>
</evidence>
<dbReference type="PANTHER" id="PTHR13871">
    <property type="entry name" value="THIOREDOXIN"/>
    <property type="match status" value="1"/>
</dbReference>
<dbReference type="EMBL" id="JAAAJA010000241">
    <property type="protein sequence ID" value="KAG0257911.1"/>
    <property type="molecule type" value="Genomic_DNA"/>
</dbReference>
<dbReference type="InterPro" id="IPR012336">
    <property type="entry name" value="Thioredoxin-like_fold"/>
</dbReference>
<keyword evidence="10" id="KW-1185">Reference proteome</keyword>
<protein>
    <recommendedName>
        <fullName evidence="1">protein-disulfide reductase</fullName>
        <ecNumber evidence="1">1.8.1.8</ecNumber>
    </recommendedName>
</protein>
<accession>A0A9P6U2N8</accession>
<evidence type="ECO:0000256" key="1">
    <source>
        <dbReference type="ARBA" id="ARBA00012612"/>
    </source>
</evidence>
<dbReference type="AlphaFoldDB" id="A0A9P6U2N8"/>
<dbReference type="OrthoDB" id="409136at2759"/>
<reference evidence="9" key="1">
    <citation type="journal article" date="2020" name="Fungal Divers.">
        <title>Resolving the Mortierellaceae phylogeny through synthesis of multi-gene phylogenetics and phylogenomics.</title>
        <authorList>
            <person name="Vandepol N."/>
            <person name="Liber J."/>
            <person name="Desiro A."/>
            <person name="Na H."/>
            <person name="Kennedy M."/>
            <person name="Barry K."/>
            <person name="Grigoriev I.V."/>
            <person name="Miller A.N."/>
            <person name="O'Donnell K."/>
            <person name="Stajich J.E."/>
            <person name="Bonito G."/>
        </authorList>
    </citation>
    <scope>NUCLEOTIDE SEQUENCE</scope>
    <source>
        <strain evidence="9">KOD948</strain>
    </source>
</reference>
<evidence type="ECO:0000313" key="9">
    <source>
        <dbReference type="EMBL" id="KAG0257911.1"/>
    </source>
</evidence>
<name>A0A9P6U2N8_9FUNG</name>
<dbReference type="GO" id="GO:0047134">
    <property type="term" value="F:protein-disulfide reductase [NAD(P)H] activity"/>
    <property type="evidence" value="ECO:0007669"/>
    <property type="project" value="UniProtKB-EC"/>
</dbReference>
<dbReference type="InterPro" id="IPR052259">
    <property type="entry name" value="Nucleoredoxin-like"/>
</dbReference>
<evidence type="ECO:0000256" key="5">
    <source>
        <dbReference type="ARBA" id="ARBA00047388"/>
    </source>
</evidence>
<comment type="catalytic activity">
    <reaction evidence="5">
        <text>[protein]-dithiol + NAD(+) = [protein]-disulfide + NADH + H(+)</text>
        <dbReference type="Rhea" id="RHEA:18749"/>
        <dbReference type="Rhea" id="RHEA-COMP:10593"/>
        <dbReference type="Rhea" id="RHEA-COMP:10594"/>
        <dbReference type="ChEBI" id="CHEBI:15378"/>
        <dbReference type="ChEBI" id="CHEBI:29950"/>
        <dbReference type="ChEBI" id="CHEBI:50058"/>
        <dbReference type="ChEBI" id="CHEBI:57540"/>
        <dbReference type="ChEBI" id="CHEBI:57945"/>
        <dbReference type="EC" id="1.8.1.8"/>
    </reaction>
</comment>
<comment type="caution">
    <text evidence="9">The sequence shown here is derived from an EMBL/GenBank/DDBJ whole genome shotgun (WGS) entry which is preliminary data.</text>
</comment>
<organism evidence="9 10">
    <name type="scientific">Mortierella polycephala</name>
    <dbReference type="NCBI Taxonomy" id="41804"/>
    <lineage>
        <taxon>Eukaryota</taxon>
        <taxon>Fungi</taxon>
        <taxon>Fungi incertae sedis</taxon>
        <taxon>Mucoromycota</taxon>
        <taxon>Mortierellomycotina</taxon>
        <taxon>Mortierellomycetes</taxon>
        <taxon>Mortierellales</taxon>
        <taxon>Mortierellaceae</taxon>
        <taxon>Mortierella</taxon>
    </lineage>
</organism>
<keyword evidence="4" id="KW-0520">NAD</keyword>
<feature type="compositionally biased region" description="Polar residues" evidence="7">
    <location>
        <begin position="1"/>
        <end position="15"/>
    </location>
</feature>
<dbReference type="Pfam" id="PF13905">
    <property type="entry name" value="Thioredoxin_8"/>
    <property type="match status" value="1"/>
</dbReference>
<sequence length="226" mass="25560">MATTINSATDTTAAVQQPAARPRVAKAVQNKRESILFRIKLQDATGKHVPVYEVANKTIGFFCSAGRYAVCQELAALTDRFLEANPNFTLIYVSLDTNEEAFNMTMRAHPRWLAIPYNEPVRIDVLTEWGTKGVPCLHIYDPIEHQILTSWGGSCLRFNFDRCMNDWKRGYQGVTWLQIVGGWWYYNAPIGVFRDMSDEELAVKGFPTVEDGSNSNNVSLETKKDK</sequence>
<dbReference type="SUPFAM" id="SSF52833">
    <property type="entry name" value="Thioredoxin-like"/>
    <property type="match status" value="1"/>
</dbReference>
<dbReference type="Proteomes" id="UP000726737">
    <property type="component" value="Unassembled WGS sequence"/>
</dbReference>
<feature type="domain" description="Thioredoxin-like fold" evidence="8">
    <location>
        <begin position="56"/>
        <end position="141"/>
    </location>
</feature>
<dbReference type="EC" id="1.8.1.8" evidence="1"/>
<feature type="region of interest" description="Disordered" evidence="7">
    <location>
        <begin position="1"/>
        <end position="20"/>
    </location>
</feature>
<evidence type="ECO:0000259" key="8">
    <source>
        <dbReference type="Pfam" id="PF13905"/>
    </source>
</evidence>
<proteinExistence type="predicted"/>
<dbReference type="Gene3D" id="3.40.30.10">
    <property type="entry name" value="Glutaredoxin"/>
    <property type="match status" value="1"/>
</dbReference>
<evidence type="ECO:0000313" key="10">
    <source>
        <dbReference type="Proteomes" id="UP000726737"/>
    </source>
</evidence>
<evidence type="ECO:0000256" key="7">
    <source>
        <dbReference type="SAM" id="MobiDB-lite"/>
    </source>
</evidence>
<dbReference type="InterPro" id="IPR036249">
    <property type="entry name" value="Thioredoxin-like_sf"/>
</dbReference>
<evidence type="ECO:0000256" key="6">
    <source>
        <dbReference type="ARBA" id="ARBA00047804"/>
    </source>
</evidence>
<dbReference type="PANTHER" id="PTHR13871:SF96">
    <property type="entry name" value="THIOREDOXIN DOMAIN-CONTAINING PROTEIN"/>
    <property type="match status" value="1"/>
</dbReference>